<evidence type="ECO:0000313" key="5">
    <source>
        <dbReference type="Proteomes" id="UP000295388"/>
    </source>
</evidence>
<dbReference type="Gene3D" id="1.10.10.10">
    <property type="entry name" value="Winged helix-like DNA-binding domain superfamily/Winged helix DNA-binding domain"/>
    <property type="match status" value="1"/>
</dbReference>
<dbReference type="InterPro" id="IPR036388">
    <property type="entry name" value="WH-like_DNA-bd_sf"/>
</dbReference>
<evidence type="ECO:0000256" key="1">
    <source>
        <dbReference type="SAM" id="MobiDB-lite"/>
    </source>
</evidence>
<evidence type="ECO:0000259" key="2">
    <source>
        <dbReference type="Pfam" id="PF03551"/>
    </source>
</evidence>
<name>A0A4R6JDD3_9ACTN</name>
<evidence type="ECO:0000313" key="4">
    <source>
        <dbReference type="EMBL" id="TDO33834.1"/>
    </source>
</evidence>
<dbReference type="SUPFAM" id="SSF46785">
    <property type="entry name" value="Winged helix' DNA-binding domain"/>
    <property type="match status" value="1"/>
</dbReference>
<sequence>MSIKHGLLALLRAEAKYGYQLRAEFEAATGSTWPLNIGQVYTTLTRLERDGLVEAATGDGGDGRSMYEITDAGRAELVSWFETPVTREARPRDELAIKLALALAVPGVDVAAVVQRQRMATMQSLQELTRLKRVSADGGISWLLVIESMIFAAEAEIRWLDHCEAMLSRQHKPKPGQQKAAQQIRSDRHQTDAGAKR</sequence>
<gene>
    <name evidence="4" type="ORF">EV643_13017</name>
</gene>
<feature type="region of interest" description="Disordered" evidence="1">
    <location>
        <begin position="168"/>
        <end position="197"/>
    </location>
</feature>
<keyword evidence="5" id="KW-1185">Reference proteome</keyword>
<proteinExistence type="predicted"/>
<feature type="domain" description="Transcription regulator PadR C-terminal" evidence="3">
    <location>
        <begin position="92"/>
        <end position="167"/>
    </location>
</feature>
<dbReference type="OrthoDB" id="3186544at2"/>
<dbReference type="RefSeq" id="WP_133805113.1">
    <property type="nucleotide sequence ID" value="NZ_SNWQ01000030.1"/>
</dbReference>
<accession>A0A4R6JDD3</accession>
<protein>
    <submittedName>
        <fullName evidence="4">DNA-binding PadR family transcriptional regulator</fullName>
    </submittedName>
</protein>
<dbReference type="InterPro" id="IPR005149">
    <property type="entry name" value="Tscrpt_reg_PadR_N"/>
</dbReference>
<dbReference type="InterPro" id="IPR018309">
    <property type="entry name" value="Tscrpt_reg_PadR_C"/>
</dbReference>
<organism evidence="4 5">
    <name type="scientific">Kribbella caucasensis</name>
    <dbReference type="NCBI Taxonomy" id="2512215"/>
    <lineage>
        <taxon>Bacteria</taxon>
        <taxon>Bacillati</taxon>
        <taxon>Actinomycetota</taxon>
        <taxon>Actinomycetes</taxon>
        <taxon>Propionibacteriales</taxon>
        <taxon>Kribbellaceae</taxon>
        <taxon>Kribbella</taxon>
    </lineage>
</organism>
<comment type="caution">
    <text evidence="4">The sequence shown here is derived from an EMBL/GenBank/DDBJ whole genome shotgun (WGS) entry which is preliminary data.</text>
</comment>
<dbReference type="PANTHER" id="PTHR43252:SF6">
    <property type="entry name" value="NEGATIVE TRANSCRIPTION REGULATOR PADR"/>
    <property type="match status" value="1"/>
</dbReference>
<reference evidence="4 5" key="1">
    <citation type="submission" date="2019-03" db="EMBL/GenBank/DDBJ databases">
        <title>Genomic Encyclopedia of Type Strains, Phase III (KMG-III): the genomes of soil and plant-associated and newly described type strains.</title>
        <authorList>
            <person name="Whitman W."/>
        </authorList>
    </citation>
    <scope>NUCLEOTIDE SEQUENCE [LARGE SCALE GENOMIC DNA]</scope>
    <source>
        <strain evidence="4 5">VKM Ac-2527</strain>
    </source>
</reference>
<dbReference type="Proteomes" id="UP000295388">
    <property type="component" value="Unassembled WGS sequence"/>
</dbReference>
<dbReference type="PANTHER" id="PTHR43252">
    <property type="entry name" value="TRANSCRIPTIONAL REGULATOR YQJI"/>
    <property type="match status" value="1"/>
</dbReference>
<keyword evidence="4" id="KW-0238">DNA-binding</keyword>
<dbReference type="AlphaFoldDB" id="A0A4R6JDD3"/>
<feature type="compositionally biased region" description="Basic and acidic residues" evidence="1">
    <location>
        <begin position="185"/>
        <end position="197"/>
    </location>
</feature>
<dbReference type="Pfam" id="PF10400">
    <property type="entry name" value="Vir_act_alpha_C"/>
    <property type="match status" value="1"/>
</dbReference>
<dbReference type="GO" id="GO:0003677">
    <property type="term" value="F:DNA binding"/>
    <property type="evidence" value="ECO:0007669"/>
    <property type="project" value="UniProtKB-KW"/>
</dbReference>
<dbReference type="EMBL" id="SNWQ01000030">
    <property type="protein sequence ID" value="TDO33834.1"/>
    <property type="molecule type" value="Genomic_DNA"/>
</dbReference>
<feature type="domain" description="Transcription regulator PadR N-terminal" evidence="2">
    <location>
        <begin position="7"/>
        <end position="77"/>
    </location>
</feature>
<evidence type="ECO:0000259" key="3">
    <source>
        <dbReference type="Pfam" id="PF10400"/>
    </source>
</evidence>
<dbReference type="Pfam" id="PF03551">
    <property type="entry name" value="PadR"/>
    <property type="match status" value="1"/>
</dbReference>
<dbReference type="InterPro" id="IPR036390">
    <property type="entry name" value="WH_DNA-bd_sf"/>
</dbReference>